<dbReference type="STRING" id="1442371.A0A0D2IKC0"/>
<protein>
    <submittedName>
        <fullName evidence="1">Uncharacterized protein</fullName>
    </submittedName>
</protein>
<accession>A0A0D2IKC0</accession>
<name>A0A0D2IKC0_9EURO</name>
<evidence type="ECO:0000313" key="1">
    <source>
        <dbReference type="EMBL" id="KIX97466.1"/>
    </source>
</evidence>
<dbReference type="Proteomes" id="UP000053411">
    <property type="component" value="Unassembled WGS sequence"/>
</dbReference>
<dbReference type="VEuPathDB" id="FungiDB:Z520_06918"/>
<evidence type="ECO:0000313" key="2">
    <source>
        <dbReference type="Proteomes" id="UP000053411"/>
    </source>
</evidence>
<dbReference type="OrthoDB" id="3940621at2759"/>
<sequence length="504" mass="58210">MDTFPYEIREIVYTECVKVRALDLLYASKRFYSEFSPFLREGFVLGFHIDPAAPATEVKLINADDNPWGNYSTIDATSAHPNYDILDWMPVDRFKGIRVLIDAPDSRDPGQLVRGWLQTNRLVEVLLPRWVGRWWLPRREIDIHVPEGRSTRRLPPFTIEVRDRGEFRQWHDGQAWKHSVPDYRAWDPGTQTAAIMPQGANSDLEIILAPFARIRDADAVTINLPRDAPSEGRVDALIEVLIASGRLQIPFGLNVPDGEPWDNERTLGAGNTLRVWLDYLLDDMAGPTAAMLRRDRFQYWCPTYEFVMGQCFHGFQDRRDIGIPEELQRDGIGSAHWVLDGDLFNLIVESWHDRFMSARAHFVAGFRDALRRHGQRVFVGPNMEAAYWYYRDELSQRGLLRADVVGNYHTFWETCYPQGIPPKLRNDEWEDTTNILPEHYRLVPPEPLADTAAETFPIHIGSCNVCDCDEANIEHVMSDRRALRNFLLHSNRRAEVPRFLSPIE</sequence>
<dbReference type="RefSeq" id="XP_016631589.1">
    <property type="nucleotide sequence ID" value="XM_016777418.1"/>
</dbReference>
<proteinExistence type="predicted"/>
<gene>
    <name evidence="1" type="ORF">Z520_06918</name>
</gene>
<keyword evidence="2" id="KW-1185">Reference proteome</keyword>
<dbReference type="AlphaFoldDB" id="A0A0D2IKC0"/>
<reference evidence="1 2" key="1">
    <citation type="submission" date="2015-01" db="EMBL/GenBank/DDBJ databases">
        <title>The Genome Sequence of Fonsecaea multimorphosa CBS 102226.</title>
        <authorList>
            <consortium name="The Broad Institute Genomics Platform"/>
            <person name="Cuomo C."/>
            <person name="de Hoog S."/>
            <person name="Gorbushina A."/>
            <person name="Stielow B."/>
            <person name="Teixiera M."/>
            <person name="Abouelleil A."/>
            <person name="Chapman S.B."/>
            <person name="Priest M."/>
            <person name="Young S.K."/>
            <person name="Wortman J."/>
            <person name="Nusbaum C."/>
            <person name="Birren B."/>
        </authorList>
    </citation>
    <scope>NUCLEOTIDE SEQUENCE [LARGE SCALE GENOMIC DNA]</scope>
    <source>
        <strain evidence="1 2">CBS 102226</strain>
    </source>
</reference>
<dbReference type="EMBL" id="KN848074">
    <property type="protein sequence ID" value="KIX97466.1"/>
    <property type="molecule type" value="Genomic_DNA"/>
</dbReference>
<organism evidence="1 2">
    <name type="scientific">Fonsecaea multimorphosa CBS 102226</name>
    <dbReference type="NCBI Taxonomy" id="1442371"/>
    <lineage>
        <taxon>Eukaryota</taxon>
        <taxon>Fungi</taxon>
        <taxon>Dikarya</taxon>
        <taxon>Ascomycota</taxon>
        <taxon>Pezizomycotina</taxon>
        <taxon>Eurotiomycetes</taxon>
        <taxon>Chaetothyriomycetidae</taxon>
        <taxon>Chaetothyriales</taxon>
        <taxon>Herpotrichiellaceae</taxon>
        <taxon>Fonsecaea</taxon>
    </lineage>
</organism>
<dbReference type="GeneID" id="27712664"/>